<proteinExistence type="predicted"/>
<feature type="transmembrane region" description="Helical" evidence="6">
    <location>
        <begin position="260"/>
        <end position="280"/>
    </location>
</feature>
<organism evidence="8">
    <name type="scientific">uncultured Muribaculaceae bacterium</name>
    <dbReference type="NCBI Taxonomy" id="2301481"/>
    <lineage>
        <taxon>Bacteria</taxon>
        <taxon>Pseudomonadati</taxon>
        <taxon>Bacteroidota</taxon>
        <taxon>Bacteroidia</taxon>
        <taxon>Bacteroidales</taxon>
        <taxon>Muribaculaceae</taxon>
        <taxon>environmental samples</taxon>
    </lineage>
</organism>
<dbReference type="InterPro" id="IPR051449">
    <property type="entry name" value="ABC-2_transporter_component"/>
</dbReference>
<evidence type="ECO:0000256" key="5">
    <source>
        <dbReference type="ARBA" id="ARBA00023136"/>
    </source>
</evidence>
<protein>
    <submittedName>
        <fullName evidence="8">Membrane protein</fullName>
    </submittedName>
</protein>
<evidence type="ECO:0000256" key="4">
    <source>
        <dbReference type="ARBA" id="ARBA00022989"/>
    </source>
</evidence>
<evidence type="ECO:0000256" key="3">
    <source>
        <dbReference type="ARBA" id="ARBA00022692"/>
    </source>
</evidence>
<reference evidence="8" key="1">
    <citation type="journal article" date="2020" name="J. ISSAAS">
        <title>Lactobacilli and other gastrointestinal microbiota of Peromyscus leucopus, reservoir host for agents of Lyme disease and other zoonoses in North America.</title>
        <authorList>
            <person name="Milovic A."/>
            <person name="Bassam K."/>
            <person name="Shao H."/>
            <person name="Chatzistamou I."/>
            <person name="Tufts D.M."/>
            <person name="Diuk-Wasser M."/>
            <person name="Barbour A.G."/>
        </authorList>
    </citation>
    <scope>NUCLEOTIDE SEQUENCE</scope>
    <source>
        <strain evidence="8">LL71</strain>
    </source>
</reference>
<accession>A0A6G8F3Q1</accession>
<feature type="transmembrane region" description="Helical" evidence="6">
    <location>
        <begin position="228"/>
        <end position="253"/>
    </location>
</feature>
<comment type="subcellular location">
    <subcellularLocation>
        <location evidence="1">Cell membrane</location>
        <topology evidence="1">Multi-pass membrane protein</topology>
    </subcellularLocation>
</comment>
<feature type="transmembrane region" description="Helical" evidence="6">
    <location>
        <begin position="190"/>
        <end position="216"/>
    </location>
</feature>
<dbReference type="EMBL" id="MT002444">
    <property type="protein sequence ID" value="QIM10863.1"/>
    <property type="molecule type" value="Genomic_DNA"/>
</dbReference>
<gene>
    <name evidence="8" type="ORF">Muribac1_0720</name>
</gene>
<dbReference type="AlphaFoldDB" id="A0A6G8F3Q1"/>
<keyword evidence="4 6" id="KW-1133">Transmembrane helix</keyword>
<evidence type="ECO:0000313" key="8">
    <source>
        <dbReference type="EMBL" id="QIM10863.1"/>
    </source>
</evidence>
<feature type="transmembrane region" description="Helical" evidence="6">
    <location>
        <begin position="145"/>
        <end position="170"/>
    </location>
</feature>
<dbReference type="InterPro" id="IPR013525">
    <property type="entry name" value="ABC2_TM"/>
</dbReference>
<keyword evidence="3 6" id="KW-0812">Transmembrane</keyword>
<dbReference type="Pfam" id="PF12698">
    <property type="entry name" value="ABC2_membrane_3"/>
    <property type="match status" value="1"/>
</dbReference>
<dbReference type="Gene3D" id="3.40.1710.10">
    <property type="entry name" value="abc type-2 transporter like domain"/>
    <property type="match status" value="1"/>
</dbReference>
<evidence type="ECO:0000256" key="6">
    <source>
        <dbReference type="SAM" id="Phobius"/>
    </source>
</evidence>
<keyword evidence="5 6" id="KW-0472">Membrane</keyword>
<evidence type="ECO:0000256" key="2">
    <source>
        <dbReference type="ARBA" id="ARBA00022475"/>
    </source>
</evidence>
<evidence type="ECO:0000256" key="1">
    <source>
        <dbReference type="ARBA" id="ARBA00004651"/>
    </source>
</evidence>
<dbReference type="PANTHER" id="PTHR30294">
    <property type="entry name" value="MEMBRANE COMPONENT OF ABC TRANSPORTER YHHJ-RELATED"/>
    <property type="match status" value="1"/>
</dbReference>
<sequence>MMQEGLPYGVPAAIIDKDGTSMSRDVTQQLAGLQLVDLKEDCNSFTEARHMMQEGKIFGYFLIPENFQQDLLSGKKPVISYYTNMTYYVPANLLFKSFTTTAVYTKAGVTMQVLESVGATSDQVTPLLMPVSIQARAIHNPTLNYGIYLCNSFLPGVLQLMILLVTCFSLGQEIKYGTSVRLLRMAHGSVFRAITAKLLPQTIVWIIIALFLESWLFGFNGYPVHGSWFWLTLSEIMFVLAVQGFGLFIFCLFPNLRLSLSLSALLGILSFSIAAFSFPVESMYPAMGVFSWIVPTRYNFLIYIDQALNGVDIYYSRIWFVAYIIFMVLPFTMLWHVKRCMARPVYAP</sequence>
<feature type="domain" description="ABC-2 type transporter transmembrane" evidence="7">
    <location>
        <begin position="10"/>
        <end position="328"/>
    </location>
</feature>
<name>A0A6G8F3Q1_9BACT</name>
<dbReference type="GO" id="GO:0005886">
    <property type="term" value="C:plasma membrane"/>
    <property type="evidence" value="ECO:0007669"/>
    <property type="project" value="UniProtKB-SubCell"/>
</dbReference>
<feature type="transmembrane region" description="Helical" evidence="6">
    <location>
        <begin position="318"/>
        <end position="337"/>
    </location>
</feature>
<dbReference type="GO" id="GO:0140359">
    <property type="term" value="F:ABC-type transporter activity"/>
    <property type="evidence" value="ECO:0007669"/>
    <property type="project" value="InterPro"/>
</dbReference>
<keyword evidence="2" id="KW-1003">Cell membrane</keyword>
<dbReference type="PANTHER" id="PTHR30294:SF47">
    <property type="entry name" value="INNER MEMBRANE TRANSPORT PERMEASE YHHJ"/>
    <property type="match status" value="1"/>
</dbReference>
<evidence type="ECO:0000259" key="7">
    <source>
        <dbReference type="Pfam" id="PF12698"/>
    </source>
</evidence>